<evidence type="ECO:0000256" key="8">
    <source>
        <dbReference type="ARBA" id="ARBA00022786"/>
    </source>
</evidence>
<gene>
    <name evidence="15" type="ORF">M6B38_353950</name>
</gene>
<dbReference type="PANTHER" id="PTHR45977:SF13">
    <property type="entry name" value="GB|AAF27103.1"/>
    <property type="match status" value="1"/>
</dbReference>
<keyword evidence="9" id="KW-0862">Zinc</keyword>
<dbReference type="GO" id="GO:0061630">
    <property type="term" value="F:ubiquitin protein ligase activity"/>
    <property type="evidence" value="ECO:0007669"/>
    <property type="project" value="UniProtKB-EC"/>
</dbReference>
<keyword evidence="5" id="KW-0812">Transmembrane</keyword>
<feature type="region of interest" description="Disordered" evidence="13">
    <location>
        <begin position="1"/>
        <end position="35"/>
    </location>
</feature>
<keyword evidence="11" id="KW-0472">Membrane</keyword>
<dbReference type="Pfam" id="PF13639">
    <property type="entry name" value="zf-RING_2"/>
    <property type="match status" value="1"/>
</dbReference>
<dbReference type="FunFam" id="3.30.40.10:FF:000468">
    <property type="entry name" value="RING/U-box superfamily protein"/>
    <property type="match status" value="1"/>
</dbReference>
<dbReference type="EMBL" id="JANAVB010017598">
    <property type="protein sequence ID" value="KAJ6830353.1"/>
    <property type="molecule type" value="Genomic_DNA"/>
</dbReference>
<feature type="domain" description="RING-type" evidence="14">
    <location>
        <begin position="173"/>
        <end position="214"/>
    </location>
</feature>
<protein>
    <recommendedName>
        <fullName evidence="3">RING-type E3 ubiquitin transferase</fullName>
        <ecNumber evidence="3">2.3.2.27</ecNumber>
    </recommendedName>
</protein>
<keyword evidence="10" id="KW-1133">Transmembrane helix</keyword>
<evidence type="ECO:0000256" key="1">
    <source>
        <dbReference type="ARBA" id="ARBA00000900"/>
    </source>
</evidence>
<evidence type="ECO:0000256" key="10">
    <source>
        <dbReference type="ARBA" id="ARBA00022989"/>
    </source>
</evidence>
<organism evidence="15 16">
    <name type="scientific">Iris pallida</name>
    <name type="common">Sweet iris</name>
    <dbReference type="NCBI Taxonomy" id="29817"/>
    <lineage>
        <taxon>Eukaryota</taxon>
        <taxon>Viridiplantae</taxon>
        <taxon>Streptophyta</taxon>
        <taxon>Embryophyta</taxon>
        <taxon>Tracheophyta</taxon>
        <taxon>Spermatophyta</taxon>
        <taxon>Magnoliopsida</taxon>
        <taxon>Liliopsida</taxon>
        <taxon>Asparagales</taxon>
        <taxon>Iridaceae</taxon>
        <taxon>Iridoideae</taxon>
        <taxon>Irideae</taxon>
        <taxon>Iris</taxon>
    </lineage>
</organism>
<keyword evidence="8" id="KW-0833">Ubl conjugation pathway</keyword>
<evidence type="ECO:0000256" key="11">
    <source>
        <dbReference type="ARBA" id="ARBA00023136"/>
    </source>
</evidence>
<evidence type="ECO:0000256" key="9">
    <source>
        <dbReference type="ARBA" id="ARBA00022833"/>
    </source>
</evidence>
<dbReference type="GO" id="GO:0008270">
    <property type="term" value="F:zinc ion binding"/>
    <property type="evidence" value="ECO:0007669"/>
    <property type="project" value="UniProtKB-KW"/>
</dbReference>
<accession>A0AAX6GP84</accession>
<dbReference type="InterPro" id="IPR001841">
    <property type="entry name" value="Znf_RING"/>
</dbReference>
<keyword evidence="7 12" id="KW-0863">Zinc-finger</keyword>
<dbReference type="CDD" id="cd16454">
    <property type="entry name" value="RING-H2_PA-TM-RING"/>
    <property type="match status" value="1"/>
</dbReference>
<evidence type="ECO:0000256" key="6">
    <source>
        <dbReference type="ARBA" id="ARBA00022723"/>
    </source>
</evidence>
<comment type="subcellular location">
    <subcellularLocation>
        <location evidence="2">Membrane</location>
        <topology evidence="2">Multi-pass membrane protein</topology>
    </subcellularLocation>
</comment>
<dbReference type="PANTHER" id="PTHR45977">
    <property type="entry name" value="TARGET OF ERK KINASE MPK-1"/>
    <property type="match status" value="1"/>
</dbReference>
<dbReference type="GO" id="GO:0006511">
    <property type="term" value="P:ubiquitin-dependent protein catabolic process"/>
    <property type="evidence" value="ECO:0007669"/>
    <property type="project" value="TreeGrafter"/>
</dbReference>
<dbReference type="AlphaFoldDB" id="A0AAX6GP84"/>
<comment type="catalytic activity">
    <reaction evidence="1">
        <text>S-ubiquitinyl-[E2 ubiquitin-conjugating enzyme]-L-cysteine + [acceptor protein]-L-lysine = [E2 ubiquitin-conjugating enzyme]-L-cysteine + N(6)-ubiquitinyl-[acceptor protein]-L-lysine.</text>
        <dbReference type="EC" id="2.3.2.27"/>
    </reaction>
</comment>
<evidence type="ECO:0000256" key="3">
    <source>
        <dbReference type="ARBA" id="ARBA00012483"/>
    </source>
</evidence>
<comment type="caution">
    <text evidence="15">The sequence shown here is derived from an EMBL/GenBank/DDBJ whole genome shotgun (WGS) entry which is preliminary data.</text>
</comment>
<dbReference type="GO" id="GO:0016567">
    <property type="term" value="P:protein ubiquitination"/>
    <property type="evidence" value="ECO:0007669"/>
    <property type="project" value="TreeGrafter"/>
</dbReference>
<dbReference type="SUPFAM" id="SSF57850">
    <property type="entry name" value="RING/U-box"/>
    <property type="match status" value="1"/>
</dbReference>
<name>A0AAX6GP84_IRIPA</name>
<keyword evidence="16" id="KW-1185">Reference proteome</keyword>
<feature type="region of interest" description="Disordered" evidence="13">
    <location>
        <begin position="140"/>
        <end position="168"/>
    </location>
</feature>
<evidence type="ECO:0000256" key="13">
    <source>
        <dbReference type="SAM" id="MobiDB-lite"/>
    </source>
</evidence>
<dbReference type="Proteomes" id="UP001140949">
    <property type="component" value="Unassembled WGS sequence"/>
</dbReference>
<evidence type="ECO:0000256" key="5">
    <source>
        <dbReference type="ARBA" id="ARBA00022692"/>
    </source>
</evidence>
<evidence type="ECO:0000313" key="16">
    <source>
        <dbReference type="Proteomes" id="UP001140949"/>
    </source>
</evidence>
<keyword evidence="6" id="KW-0479">Metal-binding</keyword>
<dbReference type="GO" id="GO:0000325">
    <property type="term" value="C:plant-type vacuole"/>
    <property type="evidence" value="ECO:0007669"/>
    <property type="project" value="TreeGrafter"/>
</dbReference>
<dbReference type="GO" id="GO:0016020">
    <property type="term" value="C:membrane"/>
    <property type="evidence" value="ECO:0007669"/>
    <property type="project" value="UniProtKB-SubCell"/>
</dbReference>
<proteinExistence type="predicted"/>
<reference evidence="15" key="2">
    <citation type="submission" date="2023-04" db="EMBL/GenBank/DDBJ databases">
        <authorList>
            <person name="Bruccoleri R.E."/>
            <person name="Oakeley E.J."/>
            <person name="Faust A.-M."/>
            <person name="Dessus-Babus S."/>
            <person name="Altorfer M."/>
            <person name="Burckhardt D."/>
            <person name="Oertli M."/>
            <person name="Naumann U."/>
            <person name="Petersen F."/>
            <person name="Wong J."/>
        </authorList>
    </citation>
    <scope>NUCLEOTIDE SEQUENCE</scope>
    <source>
        <strain evidence="15">GSM-AAB239-AS_SAM_17_03QT</strain>
        <tissue evidence="15">Leaf</tissue>
    </source>
</reference>
<evidence type="ECO:0000313" key="15">
    <source>
        <dbReference type="EMBL" id="KAJ6830353.1"/>
    </source>
</evidence>
<dbReference type="InterPro" id="IPR013083">
    <property type="entry name" value="Znf_RING/FYVE/PHD"/>
</dbReference>
<sequence length="281" mass="31914">MSSNTRRSWGAGDENGATSTDHVGRHRNRQQLVPRSLHYRLEEDAGGMTAPWRLFEERVRTGPYRITRFPWQPYSPGRVLILESGTEERVNPRLRQFINDSPPRIRGDWSLGSALPQPPEEHGLTDAEFRKAMNKLKKQAYAPPPSYAKKRGLFGTRSRSSSSSQERDDGKQCTICLENLVRNEQVMVTPCNHTFHNDCLVPWVKGHGNCPVCRFVLCERRESALSPLNNSNYNYNNDNNNSNGVLSEEVQVAVDLVALLRAMEEAFNWFMSPPRLLAACS</sequence>
<dbReference type="EC" id="2.3.2.27" evidence="3"/>
<dbReference type="Gene3D" id="3.30.40.10">
    <property type="entry name" value="Zinc/RING finger domain, C3HC4 (zinc finger)"/>
    <property type="match status" value="1"/>
</dbReference>
<evidence type="ECO:0000259" key="14">
    <source>
        <dbReference type="PROSITE" id="PS50089"/>
    </source>
</evidence>
<evidence type="ECO:0000256" key="2">
    <source>
        <dbReference type="ARBA" id="ARBA00004141"/>
    </source>
</evidence>
<evidence type="ECO:0000256" key="4">
    <source>
        <dbReference type="ARBA" id="ARBA00022679"/>
    </source>
</evidence>
<evidence type="ECO:0000256" key="7">
    <source>
        <dbReference type="ARBA" id="ARBA00022771"/>
    </source>
</evidence>
<reference evidence="15" key="1">
    <citation type="journal article" date="2023" name="GigaByte">
        <title>Genome assembly of the bearded iris, Iris pallida Lam.</title>
        <authorList>
            <person name="Bruccoleri R.E."/>
            <person name="Oakeley E.J."/>
            <person name="Faust A.M.E."/>
            <person name="Altorfer M."/>
            <person name="Dessus-Babus S."/>
            <person name="Burckhardt D."/>
            <person name="Oertli M."/>
            <person name="Naumann U."/>
            <person name="Petersen F."/>
            <person name="Wong J."/>
        </authorList>
    </citation>
    <scope>NUCLEOTIDE SEQUENCE</scope>
    <source>
        <strain evidence="15">GSM-AAB239-AS_SAM_17_03QT</strain>
    </source>
</reference>
<dbReference type="SMART" id="SM00184">
    <property type="entry name" value="RING"/>
    <property type="match status" value="1"/>
</dbReference>
<dbReference type="PROSITE" id="PS50089">
    <property type="entry name" value="ZF_RING_2"/>
    <property type="match status" value="1"/>
</dbReference>
<evidence type="ECO:0000256" key="12">
    <source>
        <dbReference type="PROSITE-ProRule" id="PRU00175"/>
    </source>
</evidence>
<keyword evidence="4" id="KW-0808">Transferase</keyword>